<keyword evidence="1" id="KW-0175">Coiled coil</keyword>
<feature type="region of interest" description="Disordered" evidence="2">
    <location>
        <begin position="1"/>
        <end position="26"/>
    </location>
</feature>
<evidence type="ECO:0000313" key="4">
    <source>
        <dbReference type="Proteomes" id="UP000886520"/>
    </source>
</evidence>
<dbReference type="EMBL" id="JABFUD020000025">
    <property type="protein sequence ID" value="KAI5059773.1"/>
    <property type="molecule type" value="Genomic_DNA"/>
</dbReference>
<dbReference type="Proteomes" id="UP000886520">
    <property type="component" value="Chromosome 25"/>
</dbReference>
<protein>
    <submittedName>
        <fullName evidence="3">Uncharacterized protein</fullName>
    </submittedName>
</protein>
<evidence type="ECO:0000313" key="3">
    <source>
        <dbReference type="EMBL" id="KAI5059773.1"/>
    </source>
</evidence>
<dbReference type="OrthoDB" id="1742859at2759"/>
<sequence length="151" mass="17032">MQDPYNLPTHEYEKPTPKPQRKQAGPKIFTQIDGTSKAVLLKGVKRQKKGSHAALYGKEGINKVASSAAAQRSVIDMMKITEGDSRTLYRALKRKYTTLEEESFKFAEELEKTDSEVKRLEEEKFSLLDELLMLEGLASSQFPVGGQPLRE</sequence>
<feature type="coiled-coil region" evidence="1">
    <location>
        <begin position="103"/>
        <end position="130"/>
    </location>
</feature>
<dbReference type="PANTHER" id="PTHR37740:SF1">
    <property type="entry name" value="OS02G0193500 PROTEIN"/>
    <property type="match status" value="1"/>
</dbReference>
<organism evidence="3 4">
    <name type="scientific">Adiantum capillus-veneris</name>
    <name type="common">Maidenhair fern</name>
    <dbReference type="NCBI Taxonomy" id="13818"/>
    <lineage>
        <taxon>Eukaryota</taxon>
        <taxon>Viridiplantae</taxon>
        <taxon>Streptophyta</taxon>
        <taxon>Embryophyta</taxon>
        <taxon>Tracheophyta</taxon>
        <taxon>Polypodiopsida</taxon>
        <taxon>Polypodiidae</taxon>
        <taxon>Polypodiales</taxon>
        <taxon>Pteridineae</taxon>
        <taxon>Pteridaceae</taxon>
        <taxon>Vittarioideae</taxon>
        <taxon>Adiantum</taxon>
    </lineage>
</organism>
<dbReference type="PANTHER" id="PTHR37740">
    <property type="entry name" value="OS02G0193500 PROTEIN"/>
    <property type="match status" value="1"/>
</dbReference>
<gene>
    <name evidence="3" type="ORF">GOP47_0026092</name>
</gene>
<reference evidence="3" key="1">
    <citation type="submission" date="2021-01" db="EMBL/GenBank/DDBJ databases">
        <title>Adiantum capillus-veneris genome.</title>
        <authorList>
            <person name="Fang Y."/>
            <person name="Liao Q."/>
        </authorList>
    </citation>
    <scope>NUCLEOTIDE SEQUENCE</scope>
    <source>
        <strain evidence="3">H3</strain>
        <tissue evidence="3">Leaf</tissue>
    </source>
</reference>
<comment type="caution">
    <text evidence="3">The sequence shown here is derived from an EMBL/GenBank/DDBJ whole genome shotgun (WGS) entry which is preliminary data.</text>
</comment>
<proteinExistence type="predicted"/>
<evidence type="ECO:0000256" key="1">
    <source>
        <dbReference type="SAM" id="Coils"/>
    </source>
</evidence>
<evidence type="ECO:0000256" key="2">
    <source>
        <dbReference type="SAM" id="MobiDB-lite"/>
    </source>
</evidence>
<dbReference type="AlphaFoldDB" id="A0A9D4U1P4"/>
<accession>A0A9D4U1P4</accession>
<name>A0A9D4U1P4_ADICA</name>
<keyword evidence="4" id="KW-1185">Reference proteome</keyword>